<dbReference type="Proteomes" id="UP000183656">
    <property type="component" value="Unassembled WGS sequence"/>
</dbReference>
<evidence type="ECO:0000313" key="3">
    <source>
        <dbReference type="Proteomes" id="UP000183656"/>
    </source>
</evidence>
<reference evidence="2 3" key="1">
    <citation type="submission" date="2016-10" db="EMBL/GenBank/DDBJ databases">
        <authorList>
            <person name="de Groot N.N."/>
        </authorList>
    </citation>
    <scope>NUCLEOTIDE SEQUENCE [LARGE SCALE GENOMIC DNA]</scope>
    <source>
        <strain evidence="2 3">R-24608</strain>
    </source>
</reference>
<gene>
    <name evidence="2" type="ORF">SAMN04489707_102753</name>
</gene>
<dbReference type="STRING" id="343013.SAMN04489707_102753"/>
<proteinExistence type="predicted"/>
<organism evidence="2 3">
    <name type="scientific">Paenacidovorax caeni</name>
    <dbReference type="NCBI Taxonomy" id="343013"/>
    <lineage>
        <taxon>Bacteria</taxon>
        <taxon>Pseudomonadati</taxon>
        <taxon>Pseudomonadota</taxon>
        <taxon>Betaproteobacteria</taxon>
        <taxon>Burkholderiales</taxon>
        <taxon>Comamonadaceae</taxon>
        <taxon>Paenacidovorax</taxon>
    </lineage>
</organism>
<dbReference type="RefSeq" id="WP_139235451.1">
    <property type="nucleotide sequence ID" value="NZ_CYIG01000022.1"/>
</dbReference>
<evidence type="ECO:0000313" key="2">
    <source>
        <dbReference type="EMBL" id="SFU85791.1"/>
    </source>
</evidence>
<dbReference type="EMBL" id="FPBX01000027">
    <property type="protein sequence ID" value="SFU85791.1"/>
    <property type="molecule type" value="Genomic_DNA"/>
</dbReference>
<sequence>MSTPSPTPEQRAEFRQQAYDMAEKIIVALQGEQPSFVVLEALNLVHRFVTSNLPPGLVGYVAMAMASYAGELMQADAKGKGLSPYPDPVTTSKSTTH</sequence>
<accession>A0A1I7JKY9</accession>
<protein>
    <submittedName>
        <fullName evidence="2">Uncharacterized protein</fullName>
    </submittedName>
</protein>
<dbReference type="AlphaFoldDB" id="A0A1I7JKY9"/>
<feature type="region of interest" description="Disordered" evidence="1">
    <location>
        <begin position="78"/>
        <end position="97"/>
    </location>
</feature>
<keyword evidence="3" id="KW-1185">Reference proteome</keyword>
<evidence type="ECO:0000256" key="1">
    <source>
        <dbReference type="SAM" id="MobiDB-lite"/>
    </source>
</evidence>
<name>A0A1I7JKY9_9BURK</name>
<dbReference type="OrthoDB" id="9957660at2"/>